<keyword evidence="5" id="KW-1185">Reference proteome</keyword>
<dbReference type="EMBL" id="HE971709">
    <property type="protein sequence ID" value="CCK30427.1"/>
    <property type="molecule type" value="Genomic_DNA"/>
</dbReference>
<evidence type="ECO:0000313" key="4">
    <source>
        <dbReference type="EMBL" id="CCK30427.1"/>
    </source>
</evidence>
<dbReference type="Pfam" id="PF13561">
    <property type="entry name" value="adh_short_C2"/>
    <property type="match status" value="1"/>
</dbReference>
<dbReference type="InterPro" id="IPR002347">
    <property type="entry name" value="SDR_fam"/>
</dbReference>
<proteinExistence type="inferred from homology"/>
<dbReference type="PRINTS" id="PR00080">
    <property type="entry name" value="SDRFAMILY"/>
</dbReference>
<dbReference type="AlphaFoldDB" id="K4RB08"/>
<dbReference type="PRINTS" id="PR00081">
    <property type="entry name" value="GDHRDH"/>
</dbReference>
<dbReference type="PROSITE" id="PS00061">
    <property type="entry name" value="ADH_SHORT"/>
    <property type="match status" value="1"/>
</dbReference>
<dbReference type="KEGG" id="sdv:BN159_6048"/>
<dbReference type="PATRIC" id="fig|1214101.3.peg.6131"/>
<dbReference type="OrthoDB" id="517007at2"/>
<accession>K4RB08</accession>
<evidence type="ECO:0000256" key="1">
    <source>
        <dbReference type="ARBA" id="ARBA00006484"/>
    </source>
</evidence>
<dbReference type="STRING" id="1214101.BN159_6048"/>
<dbReference type="PANTHER" id="PTHR42760">
    <property type="entry name" value="SHORT-CHAIN DEHYDROGENASES/REDUCTASES FAMILY MEMBER"/>
    <property type="match status" value="1"/>
</dbReference>
<dbReference type="GO" id="GO:0048038">
    <property type="term" value="F:quinone binding"/>
    <property type="evidence" value="ECO:0007669"/>
    <property type="project" value="TreeGrafter"/>
</dbReference>
<dbReference type="InterPro" id="IPR020904">
    <property type="entry name" value="Sc_DH/Rdtase_CS"/>
</dbReference>
<name>K4RB08_STRDJ</name>
<dbReference type="RefSeq" id="WP_015660763.1">
    <property type="nucleotide sequence ID" value="NC_020504.1"/>
</dbReference>
<dbReference type="Proteomes" id="UP000008043">
    <property type="component" value="Chromosome"/>
</dbReference>
<dbReference type="HOGENOM" id="CLU_010194_2_10_11"/>
<dbReference type="InterPro" id="IPR036291">
    <property type="entry name" value="NAD(P)-bd_dom_sf"/>
</dbReference>
<dbReference type="GO" id="GO:0006633">
    <property type="term" value="P:fatty acid biosynthetic process"/>
    <property type="evidence" value="ECO:0007669"/>
    <property type="project" value="TreeGrafter"/>
</dbReference>
<dbReference type="GO" id="GO:0016616">
    <property type="term" value="F:oxidoreductase activity, acting on the CH-OH group of donors, NAD or NADP as acceptor"/>
    <property type="evidence" value="ECO:0007669"/>
    <property type="project" value="TreeGrafter"/>
</dbReference>
<dbReference type="CDD" id="cd05233">
    <property type="entry name" value="SDR_c"/>
    <property type="match status" value="1"/>
</dbReference>
<keyword evidence="2" id="KW-0560">Oxidoreductase</keyword>
<feature type="region of interest" description="Disordered" evidence="3">
    <location>
        <begin position="29"/>
        <end position="50"/>
    </location>
</feature>
<reference evidence="4 5" key="1">
    <citation type="journal article" date="2012" name="J. Bacteriol.">
        <title>Genome sequence of the bacterium Streptomyces davawensis JCM 4913 and heterologous production of the unique antibiotic roseoflavin.</title>
        <authorList>
            <person name="Jankowitsch F."/>
            <person name="Schwarz J."/>
            <person name="Ruckert C."/>
            <person name="Gust B."/>
            <person name="Szczepanowski R."/>
            <person name="Blom J."/>
            <person name="Pelzer S."/>
            <person name="Kalinowski J."/>
            <person name="Mack M."/>
        </authorList>
    </citation>
    <scope>NUCLEOTIDE SEQUENCE [LARGE SCALE GENOMIC DNA]</scope>
    <source>
        <strain evidence="5">DSM 101723 / JCM 4913 / KCC S-0913 / 768</strain>
    </source>
</reference>
<evidence type="ECO:0000256" key="3">
    <source>
        <dbReference type="SAM" id="MobiDB-lite"/>
    </source>
</evidence>
<dbReference type="PANTHER" id="PTHR42760:SF122">
    <property type="entry name" value="NAD(P)-BINDING PROTEIN"/>
    <property type="match status" value="1"/>
</dbReference>
<dbReference type="eggNOG" id="COG1028">
    <property type="taxonomic scope" value="Bacteria"/>
</dbReference>
<evidence type="ECO:0000256" key="2">
    <source>
        <dbReference type="ARBA" id="ARBA00023002"/>
    </source>
</evidence>
<protein>
    <submittedName>
        <fullName evidence="4">Short-chain dehydrogenase/reductase SDR</fullName>
    </submittedName>
</protein>
<gene>
    <name evidence="4" type="ORF">BN159_6048</name>
</gene>
<dbReference type="Gene3D" id="3.40.50.720">
    <property type="entry name" value="NAD(P)-binding Rossmann-like Domain"/>
    <property type="match status" value="1"/>
</dbReference>
<evidence type="ECO:0000313" key="5">
    <source>
        <dbReference type="Proteomes" id="UP000008043"/>
    </source>
</evidence>
<dbReference type="FunFam" id="3.40.50.720:FF:000084">
    <property type="entry name" value="Short-chain dehydrogenase reductase"/>
    <property type="match status" value="1"/>
</dbReference>
<comment type="similarity">
    <text evidence="1">Belongs to the short-chain dehydrogenases/reductases (SDR) family.</text>
</comment>
<sequence>MRTVIVSGASSGIGHATAERFARSGDHVINLDRQPPPASTPDGPREGGGAVHWTELDVADWSGVQEAVDRVHAERGRIDVVIANAGISVRHGILELTEAEARRTLDVNLMGVLALWRHAVPHMLRQGEGVLLATASVNGSRGYPLYADYNASKAGVASLCQTFAVELSPLIRTACVAPGAVLTPMQRAEYTDEMLAEVNERIPARRHALPEEIADAFYFLASPQASFVSGQQFVVDGAETAGATTAFFPGPTKALDAGERS</sequence>
<organism evidence="4 5">
    <name type="scientific">Streptomyces davaonensis (strain DSM 101723 / JCM 4913 / KCC S-0913 / 768)</name>
    <dbReference type="NCBI Taxonomy" id="1214101"/>
    <lineage>
        <taxon>Bacteria</taxon>
        <taxon>Bacillati</taxon>
        <taxon>Actinomycetota</taxon>
        <taxon>Actinomycetes</taxon>
        <taxon>Kitasatosporales</taxon>
        <taxon>Streptomycetaceae</taxon>
        <taxon>Streptomyces</taxon>
    </lineage>
</organism>
<dbReference type="SUPFAM" id="SSF51735">
    <property type="entry name" value="NAD(P)-binding Rossmann-fold domains"/>
    <property type="match status" value="1"/>
</dbReference>